<dbReference type="Proteomes" id="UP000659904">
    <property type="component" value="Unassembled WGS sequence"/>
</dbReference>
<dbReference type="InterPro" id="IPR029063">
    <property type="entry name" value="SAM-dependent_MTases_sf"/>
</dbReference>
<feature type="region of interest" description="Disordered" evidence="1">
    <location>
        <begin position="67"/>
        <end position="86"/>
    </location>
</feature>
<keyword evidence="3" id="KW-1185">Reference proteome</keyword>
<dbReference type="EMBL" id="BONH01000072">
    <property type="protein sequence ID" value="GIG03140.1"/>
    <property type="molecule type" value="Genomic_DNA"/>
</dbReference>
<dbReference type="Gene3D" id="3.40.50.150">
    <property type="entry name" value="Vaccinia Virus protein VP39"/>
    <property type="match status" value="1"/>
</dbReference>
<proteinExistence type="predicted"/>
<accession>A0A8J3KLD6</accession>
<protein>
    <submittedName>
        <fullName evidence="2">Uncharacterized protein</fullName>
    </submittedName>
</protein>
<reference evidence="2 3" key="1">
    <citation type="submission" date="2021-01" db="EMBL/GenBank/DDBJ databases">
        <title>Whole genome shotgun sequence of Catellatospora citrea NBRC 14495.</title>
        <authorList>
            <person name="Komaki H."/>
            <person name="Tamura T."/>
        </authorList>
    </citation>
    <scope>NUCLEOTIDE SEQUENCE [LARGE SCALE GENOMIC DNA]</scope>
    <source>
        <strain evidence="2 3">NBRC 14495</strain>
    </source>
</reference>
<dbReference type="SUPFAM" id="SSF53335">
    <property type="entry name" value="S-adenosyl-L-methionine-dependent methyltransferases"/>
    <property type="match status" value="1"/>
</dbReference>
<gene>
    <name evidence="2" type="ORF">Cci01nite_82330</name>
</gene>
<name>A0A8J3KLD6_9ACTN</name>
<sequence>MEAVHLGRQGIGVDIEPRLTTPAEANVALASSQTAPGTAKVLTGDATRLLDLVPASAIGQVSLVLTCPPHRRGDSRPRSGNEFGGS</sequence>
<comment type="caution">
    <text evidence="2">The sequence shown here is derived from an EMBL/GenBank/DDBJ whole genome shotgun (WGS) entry which is preliminary data.</text>
</comment>
<organism evidence="2 3">
    <name type="scientific">Catellatospora citrea</name>
    <dbReference type="NCBI Taxonomy" id="53366"/>
    <lineage>
        <taxon>Bacteria</taxon>
        <taxon>Bacillati</taxon>
        <taxon>Actinomycetota</taxon>
        <taxon>Actinomycetes</taxon>
        <taxon>Micromonosporales</taxon>
        <taxon>Micromonosporaceae</taxon>
        <taxon>Catellatospora</taxon>
    </lineage>
</organism>
<evidence type="ECO:0000313" key="3">
    <source>
        <dbReference type="Proteomes" id="UP000659904"/>
    </source>
</evidence>
<evidence type="ECO:0000256" key="1">
    <source>
        <dbReference type="SAM" id="MobiDB-lite"/>
    </source>
</evidence>
<dbReference type="AlphaFoldDB" id="A0A8J3KLD6"/>
<evidence type="ECO:0000313" key="2">
    <source>
        <dbReference type="EMBL" id="GIG03140.1"/>
    </source>
</evidence>